<reference evidence="2 3" key="1">
    <citation type="submission" date="2016-10" db="EMBL/GenBank/DDBJ databases">
        <title>Genome sequence of Streptomyces gilvigriseus MUSC 26.</title>
        <authorList>
            <person name="Lee L.-H."/>
            <person name="Ser H.-L."/>
        </authorList>
    </citation>
    <scope>NUCLEOTIDE SEQUENCE [LARGE SCALE GENOMIC DNA]</scope>
    <source>
        <strain evidence="2 3">MUSC 26</strain>
    </source>
</reference>
<gene>
    <name evidence="2" type="ORF">BIV57_18705</name>
</gene>
<keyword evidence="3" id="KW-1185">Reference proteome</keyword>
<dbReference type="PANTHER" id="PTHR36221:SF1">
    <property type="entry name" value="DUF742 DOMAIN-CONTAINING PROTEIN"/>
    <property type="match status" value="1"/>
</dbReference>
<feature type="compositionally biased region" description="Gly residues" evidence="1">
    <location>
        <begin position="1"/>
        <end position="15"/>
    </location>
</feature>
<dbReference type="OrthoDB" id="3296462at2"/>
<evidence type="ECO:0000313" key="2">
    <source>
        <dbReference type="EMBL" id="OIV36015.1"/>
    </source>
</evidence>
<sequence length="129" mass="13527">MGAGTAAADGGGRGGSARVRPYTITGGRTRVHRELNVETLVSVLTGGPSVRRLRTRPELAAICELCVRPHSVAEVSALIRVPLGVARVLIGDLVDQGRLRVHGLGPDADPNGSPDKVLLERVLGGLRRL</sequence>
<evidence type="ECO:0008006" key="4">
    <source>
        <dbReference type="Google" id="ProtNLM"/>
    </source>
</evidence>
<dbReference type="Proteomes" id="UP000243342">
    <property type="component" value="Unassembled WGS sequence"/>
</dbReference>
<dbReference type="RefSeq" id="WP_071658063.1">
    <property type="nucleotide sequence ID" value="NZ_MLCF01000120.1"/>
</dbReference>
<organism evidence="2 3">
    <name type="scientific">Mangrovactinospora gilvigrisea</name>
    <dbReference type="NCBI Taxonomy" id="1428644"/>
    <lineage>
        <taxon>Bacteria</taxon>
        <taxon>Bacillati</taxon>
        <taxon>Actinomycetota</taxon>
        <taxon>Actinomycetes</taxon>
        <taxon>Kitasatosporales</taxon>
        <taxon>Streptomycetaceae</taxon>
        <taxon>Mangrovactinospora</taxon>
    </lineage>
</organism>
<evidence type="ECO:0000256" key="1">
    <source>
        <dbReference type="SAM" id="MobiDB-lite"/>
    </source>
</evidence>
<dbReference type="PANTHER" id="PTHR36221">
    <property type="entry name" value="DUF742 DOMAIN-CONTAINING PROTEIN"/>
    <property type="match status" value="1"/>
</dbReference>
<dbReference type="EMBL" id="MLCF01000120">
    <property type="protein sequence ID" value="OIV36015.1"/>
    <property type="molecule type" value="Genomic_DNA"/>
</dbReference>
<proteinExistence type="predicted"/>
<feature type="region of interest" description="Disordered" evidence="1">
    <location>
        <begin position="1"/>
        <end position="21"/>
    </location>
</feature>
<dbReference type="AlphaFoldDB" id="A0A1J7BBF8"/>
<dbReference type="Pfam" id="PF05331">
    <property type="entry name" value="DUF742"/>
    <property type="match status" value="1"/>
</dbReference>
<dbReference type="InterPro" id="IPR007995">
    <property type="entry name" value="DUF742"/>
</dbReference>
<comment type="caution">
    <text evidence="2">The sequence shown here is derived from an EMBL/GenBank/DDBJ whole genome shotgun (WGS) entry which is preliminary data.</text>
</comment>
<accession>A0A1J7BBF8</accession>
<name>A0A1J7BBF8_9ACTN</name>
<evidence type="ECO:0000313" key="3">
    <source>
        <dbReference type="Proteomes" id="UP000243342"/>
    </source>
</evidence>
<protein>
    <recommendedName>
        <fullName evidence="4">DUF742 domain-containing protein</fullName>
    </recommendedName>
</protein>
<dbReference type="STRING" id="1428644.BIV57_18705"/>